<dbReference type="InterPro" id="IPR051604">
    <property type="entry name" value="Ergot_Alk_Oxidoreductase"/>
</dbReference>
<keyword evidence="3" id="KW-1185">Reference proteome</keyword>
<feature type="domain" description="NAD(P)-binding" evidence="1">
    <location>
        <begin position="7"/>
        <end position="194"/>
    </location>
</feature>
<dbReference type="PANTHER" id="PTHR43162">
    <property type="match status" value="1"/>
</dbReference>
<dbReference type="EMBL" id="JBHSPR010000001">
    <property type="protein sequence ID" value="MFC6015204.1"/>
    <property type="molecule type" value="Genomic_DNA"/>
</dbReference>
<proteinExistence type="predicted"/>
<comment type="caution">
    <text evidence="2">The sequence shown here is derived from an EMBL/GenBank/DDBJ whole genome shotgun (WGS) entry which is preliminary data.</text>
</comment>
<accession>A0ABW1K2K5</accession>
<dbReference type="RefSeq" id="WP_377417016.1">
    <property type="nucleotide sequence ID" value="NZ_JBHSPR010000001.1"/>
</dbReference>
<protein>
    <submittedName>
        <fullName evidence="2">NAD(P)H-binding protein</fullName>
    </submittedName>
</protein>
<dbReference type="Pfam" id="PF13460">
    <property type="entry name" value="NAD_binding_10"/>
    <property type="match status" value="1"/>
</dbReference>
<dbReference type="Gene3D" id="3.40.50.720">
    <property type="entry name" value="NAD(P)-binding Rossmann-like Domain"/>
    <property type="match status" value="1"/>
</dbReference>
<sequence length="315" mass="33348">MTILVTGATGNVGRQVVDRLVAAGQTVRAMTREPGAARLPDGVEVVQGDFLRPETWSAALDGVERVHLFPFAYYTPDSGDGFPGFVGEAVRAGVRRIVVHSAAAAGLPPDAGSGSDALRRHLTEEREAHRGLELAVEASGAEWTHVRPGLLAVNALRWAAPIRAERAVRGPYATAGYPLVHEADVADVAVAALLTDDHVGAAYTLTGPAKVSQVEQVAAIGAAIGVEVRFEELDPAEARLQWLRAGCPEESVDWMIALLADAVEGTGVLPPTATLQRVTGRPPRTFAQWAVDHAADFRVDHPADFRTASRTEVAA</sequence>
<dbReference type="SUPFAM" id="SSF51735">
    <property type="entry name" value="NAD(P)-binding Rossmann-fold domains"/>
    <property type="match status" value="1"/>
</dbReference>
<organism evidence="2 3">
    <name type="scientific">Plantactinospora solaniradicis</name>
    <dbReference type="NCBI Taxonomy" id="1723736"/>
    <lineage>
        <taxon>Bacteria</taxon>
        <taxon>Bacillati</taxon>
        <taxon>Actinomycetota</taxon>
        <taxon>Actinomycetes</taxon>
        <taxon>Micromonosporales</taxon>
        <taxon>Micromonosporaceae</taxon>
        <taxon>Plantactinospora</taxon>
    </lineage>
</organism>
<evidence type="ECO:0000313" key="2">
    <source>
        <dbReference type="EMBL" id="MFC6015204.1"/>
    </source>
</evidence>
<dbReference type="InterPro" id="IPR036291">
    <property type="entry name" value="NAD(P)-bd_dom_sf"/>
</dbReference>
<evidence type="ECO:0000313" key="3">
    <source>
        <dbReference type="Proteomes" id="UP001596203"/>
    </source>
</evidence>
<dbReference type="Gene3D" id="3.90.25.10">
    <property type="entry name" value="UDP-galactose 4-epimerase, domain 1"/>
    <property type="match status" value="1"/>
</dbReference>
<reference evidence="3" key="1">
    <citation type="journal article" date="2019" name="Int. J. Syst. Evol. Microbiol.">
        <title>The Global Catalogue of Microorganisms (GCM) 10K type strain sequencing project: providing services to taxonomists for standard genome sequencing and annotation.</title>
        <authorList>
            <consortium name="The Broad Institute Genomics Platform"/>
            <consortium name="The Broad Institute Genome Sequencing Center for Infectious Disease"/>
            <person name="Wu L."/>
            <person name="Ma J."/>
        </authorList>
    </citation>
    <scope>NUCLEOTIDE SEQUENCE [LARGE SCALE GENOMIC DNA]</scope>
    <source>
        <strain evidence="3">ZS-35-S2</strain>
    </source>
</reference>
<name>A0ABW1K2K5_9ACTN</name>
<gene>
    <name evidence="2" type="ORF">ACFP2T_03220</name>
</gene>
<dbReference type="PANTHER" id="PTHR43162:SF1">
    <property type="entry name" value="PRESTALK A DIFFERENTIATION PROTEIN A"/>
    <property type="match status" value="1"/>
</dbReference>
<evidence type="ECO:0000259" key="1">
    <source>
        <dbReference type="Pfam" id="PF13460"/>
    </source>
</evidence>
<dbReference type="Proteomes" id="UP001596203">
    <property type="component" value="Unassembled WGS sequence"/>
</dbReference>
<dbReference type="InterPro" id="IPR016040">
    <property type="entry name" value="NAD(P)-bd_dom"/>
</dbReference>